<feature type="transmembrane region" description="Helical" evidence="6">
    <location>
        <begin position="45"/>
        <end position="65"/>
    </location>
</feature>
<keyword evidence="5 6" id="KW-0472">Membrane</keyword>
<protein>
    <submittedName>
        <fullName evidence="7">Uncharacterized protein</fullName>
    </submittedName>
</protein>
<reference evidence="7" key="1">
    <citation type="submission" date="2023-08" db="EMBL/GenBank/DDBJ databases">
        <title>A de novo genome assembly of Solanum verrucosum Schlechtendal, a Mexican diploid species geographically isolated from the other diploid A-genome species in potato relatives.</title>
        <authorList>
            <person name="Hosaka K."/>
        </authorList>
    </citation>
    <scope>NUCLEOTIDE SEQUENCE</scope>
    <source>
        <tissue evidence="7">Young leaves</tissue>
    </source>
</reference>
<evidence type="ECO:0000256" key="5">
    <source>
        <dbReference type="ARBA" id="ARBA00023136"/>
    </source>
</evidence>
<evidence type="ECO:0000256" key="6">
    <source>
        <dbReference type="SAM" id="Phobius"/>
    </source>
</evidence>
<keyword evidence="8" id="KW-1185">Reference proteome</keyword>
<feature type="transmembrane region" description="Helical" evidence="6">
    <location>
        <begin position="254"/>
        <end position="276"/>
    </location>
</feature>
<feature type="transmembrane region" description="Helical" evidence="6">
    <location>
        <begin position="221"/>
        <end position="242"/>
    </location>
</feature>
<dbReference type="GO" id="GO:0009734">
    <property type="term" value="P:auxin-activated signaling pathway"/>
    <property type="evidence" value="ECO:0007669"/>
    <property type="project" value="InterPro"/>
</dbReference>
<comment type="similarity">
    <text evidence="2">Belongs to the tetraspanin (TM4SF) family.</text>
</comment>
<gene>
    <name evidence="7" type="ORF">MTR67_015023</name>
</gene>
<dbReference type="InterPro" id="IPR018499">
    <property type="entry name" value="Tetraspanin/Peripherin"/>
</dbReference>
<feature type="transmembrane region" description="Helical" evidence="6">
    <location>
        <begin position="7"/>
        <end position="30"/>
    </location>
</feature>
<accession>A0AAF0TNM6</accession>
<evidence type="ECO:0000313" key="7">
    <source>
        <dbReference type="EMBL" id="WMV21638.1"/>
    </source>
</evidence>
<sequence>MARVSPNCIFGCACLVVSLAFIGISVWLHFSDIPTLCVKVLEKPSLILGLIVLISLGFGLIVAFYPVKFIFWISKILYCLNLLGLLYFAVFSILVTNRNVSRALFGRDGNYSDYLLEKYVMNAEQIKSCLVDFQVCPNIPTGKGAEFYKYSLSPAQLSCCILPAQCTLVLQNDTYWIMPKAGPAVANNDGKNWSTVESELCFNCQSCKTASYNIIKKHWKITSFITLFIVFVCCVDFCALKIKNRSKGPQRNKVYDFFVKGVYVNTLRSLIVEFVYSVGLNHRVFNLAQFQPQRYTLPESVAEAFTDTGSMSPGCFDFGIGWILVPSLVCPLDIFVFVVFAHCGVALFHVKYVVNEENWEEIKSCLVDTKFCQSIPTGKGADFYKYRLSHIQSSCCKPPTYCGLEFHNATYWTMPKAGPAVADNDCKIWSNVQSELCFNCQSCKTSFLDHIKRDWKTCSLVNLGLLLLVLFVYGVGCCAFRNTKSKGK</sequence>
<name>A0AAF0TNM6_SOLVR</name>
<dbReference type="AlphaFoldDB" id="A0AAF0TNM6"/>
<evidence type="ECO:0000313" key="8">
    <source>
        <dbReference type="Proteomes" id="UP001234989"/>
    </source>
</evidence>
<evidence type="ECO:0000256" key="2">
    <source>
        <dbReference type="ARBA" id="ARBA00006840"/>
    </source>
</evidence>
<evidence type="ECO:0000256" key="3">
    <source>
        <dbReference type="ARBA" id="ARBA00022692"/>
    </source>
</evidence>
<dbReference type="EMBL" id="CP133614">
    <property type="protein sequence ID" value="WMV21638.1"/>
    <property type="molecule type" value="Genomic_DNA"/>
</dbReference>
<keyword evidence="3 6" id="KW-0812">Transmembrane</keyword>
<dbReference type="GO" id="GO:0016020">
    <property type="term" value="C:membrane"/>
    <property type="evidence" value="ECO:0007669"/>
    <property type="project" value="UniProtKB-SubCell"/>
</dbReference>
<evidence type="ECO:0000256" key="1">
    <source>
        <dbReference type="ARBA" id="ARBA00004141"/>
    </source>
</evidence>
<keyword evidence="4 6" id="KW-1133">Transmembrane helix</keyword>
<feature type="transmembrane region" description="Helical" evidence="6">
    <location>
        <begin position="77"/>
        <end position="95"/>
    </location>
</feature>
<evidence type="ECO:0000256" key="4">
    <source>
        <dbReference type="ARBA" id="ARBA00022989"/>
    </source>
</evidence>
<dbReference type="InterPro" id="IPR044991">
    <property type="entry name" value="TET_plant"/>
</dbReference>
<dbReference type="Proteomes" id="UP001234989">
    <property type="component" value="Chromosome 3"/>
</dbReference>
<proteinExistence type="inferred from homology"/>
<dbReference type="PANTHER" id="PTHR32191">
    <property type="entry name" value="TETRASPANIN-8-RELATED"/>
    <property type="match status" value="1"/>
</dbReference>
<feature type="transmembrane region" description="Helical" evidence="6">
    <location>
        <begin position="460"/>
        <end position="482"/>
    </location>
</feature>
<dbReference type="Pfam" id="PF00335">
    <property type="entry name" value="Tetraspanin"/>
    <property type="match status" value="1"/>
</dbReference>
<comment type="subcellular location">
    <subcellularLocation>
        <location evidence="1">Membrane</location>
        <topology evidence="1">Multi-pass membrane protein</topology>
    </subcellularLocation>
</comment>
<organism evidence="7 8">
    <name type="scientific">Solanum verrucosum</name>
    <dbReference type="NCBI Taxonomy" id="315347"/>
    <lineage>
        <taxon>Eukaryota</taxon>
        <taxon>Viridiplantae</taxon>
        <taxon>Streptophyta</taxon>
        <taxon>Embryophyta</taxon>
        <taxon>Tracheophyta</taxon>
        <taxon>Spermatophyta</taxon>
        <taxon>Magnoliopsida</taxon>
        <taxon>eudicotyledons</taxon>
        <taxon>Gunneridae</taxon>
        <taxon>Pentapetalae</taxon>
        <taxon>asterids</taxon>
        <taxon>lamiids</taxon>
        <taxon>Solanales</taxon>
        <taxon>Solanaceae</taxon>
        <taxon>Solanoideae</taxon>
        <taxon>Solaneae</taxon>
        <taxon>Solanum</taxon>
    </lineage>
</organism>